<organism evidence="3 4">
    <name type="scientific">Aeromicrobium wangtongii</name>
    <dbReference type="NCBI Taxonomy" id="2969247"/>
    <lineage>
        <taxon>Bacteria</taxon>
        <taxon>Bacillati</taxon>
        <taxon>Actinomycetota</taxon>
        <taxon>Actinomycetes</taxon>
        <taxon>Propionibacteriales</taxon>
        <taxon>Nocardioidaceae</taxon>
        <taxon>Aeromicrobium</taxon>
    </lineage>
</organism>
<dbReference type="InterPro" id="IPR029058">
    <property type="entry name" value="AB_hydrolase_fold"/>
</dbReference>
<dbReference type="InterPro" id="IPR013094">
    <property type="entry name" value="AB_hydrolase_3"/>
</dbReference>
<dbReference type="GO" id="GO:0016787">
    <property type="term" value="F:hydrolase activity"/>
    <property type="evidence" value="ECO:0007669"/>
    <property type="project" value="UniProtKB-KW"/>
</dbReference>
<dbReference type="Proteomes" id="UP001316184">
    <property type="component" value="Chromosome"/>
</dbReference>
<gene>
    <name evidence="3" type="ORF">NQV15_08775</name>
</gene>
<evidence type="ECO:0000313" key="3">
    <source>
        <dbReference type="EMBL" id="UUP15389.1"/>
    </source>
</evidence>
<dbReference type="SUPFAM" id="SSF53474">
    <property type="entry name" value="alpha/beta-Hydrolases"/>
    <property type="match status" value="1"/>
</dbReference>
<evidence type="ECO:0000313" key="4">
    <source>
        <dbReference type="Proteomes" id="UP001316184"/>
    </source>
</evidence>
<protein>
    <submittedName>
        <fullName evidence="3">Alpha/beta hydrolase</fullName>
    </submittedName>
</protein>
<evidence type="ECO:0000259" key="2">
    <source>
        <dbReference type="Pfam" id="PF07859"/>
    </source>
</evidence>
<dbReference type="RefSeq" id="WP_257125113.1">
    <property type="nucleotide sequence ID" value="NZ_CP102173.1"/>
</dbReference>
<accession>A0ABY5MEP5</accession>
<keyword evidence="4" id="KW-1185">Reference proteome</keyword>
<dbReference type="PANTHER" id="PTHR48081:SF8">
    <property type="entry name" value="ALPHA_BETA HYDROLASE FOLD-3 DOMAIN-CONTAINING PROTEIN-RELATED"/>
    <property type="match status" value="1"/>
</dbReference>
<evidence type="ECO:0000256" key="1">
    <source>
        <dbReference type="ARBA" id="ARBA00022801"/>
    </source>
</evidence>
<name>A0ABY5MEP5_9ACTN</name>
<dbReference type="InterPro" id="IPR050300">
    <property type="entry name" value="GDXG_lipolytic_enzyme"/>
</dbReference>
<dbReference type="PANTHER" id="PTHR48081">
    <property type="entry name" value="AB HYDROLASE SUPERFAMILY PROTEIN C4A8.06C"/>
    <property type="match status" value="1"/>
</dbReference>
<keyword evidence="1 3" id="KW-0378">Hydrolase</keyword>
<dbReference type="Gene3D" id="3.40.50.1820">
    <property type="entry name" value="alpha/beta hydrolase"/>
    <property type="match status" value="1"/>
</dbReference>
<proteinExistence type="predicted"/>
<dbReference type="Pfam" id="PF07859">
    <property type="entry name" value="Abhydrolase_3"/>
    <property type="match status" value="1"/>
</dbReference>
<sequence>MVQSPHLFAEPLTLDKIAHVRQHDADSHPSNTVLECQGRYRIHEQLAPGVSSDPDVPMLVCERTSSPVPTPVMYFIHGGGMIVGTRRSELDVMIALADQAGAALVSVEYRLAPEHPDPAPINDCWAGLHWLVDNAHEFNIDPGRIVLYGASAGGGLAAGLALMCRDRQGPELIGQMLVCPMLDEGNDSTSAIQFSGRGAWYRETNEMAWSALLGDRRRTASVSHYASPAYAQDLADLPPAFIDVGSAEVFRDEAVAYASRLWASGGRAELHVWPGGFHGYDFVAPSASISRATVHARVDWLHRLLSQF</sequence>
<feature type="domain" description="Alpha/beta hydrolase fold-3" evidence="2">
    <location>
        <begin position="74"/>
        <end position="280"/>
    </location>
</feature>
<reference evidence="3 4" key="1">
    <citation type="submission" date="2022-08" db="EMBL/GenBank/DDBJ databases">
        <title>novel species in genus Aeromicrobium.</title>
        <authorList>
            <person name="Ye L."/>
        </authorList>
    </citation>
    <scope>NUCLEOTIDE SEQUENCE [LARGE SCALE GENOMIC DNA]</scope>
    <source>
        <strain evidence="4">zg-Y1379</strain>
    </source>
</reference>
<dbReference type="EMBL" id="CP102173">
    <property type="protein sequence ID" value="UUP15389.1"/>
    <property type="molecule type" value="Genomic_DNA"/>
</dbReference>